<dbReference type="Pfam" id="PF04055">
    <property type="entry name" value="Radical_SAM"/>
    <property type="match status" value="1"/>
</dbReference>
<dbReference type="InterPro" id="IPR023404">
    <property type="entry name" value="rSAM_horseshoe"/>
</dbReference>
<dbReference type="EC" id="2.8.4.4" evidence="8"/>
<comment type="similarity">
    <text evidence="8">Belongs to the methylthiotransferase family. RimO subfamily.</text>
</comment>
<keyword evidence="1 8" id="KW-0004">4Fe-4S</keyword>
<dbReference type="SFLD" id="SFLDG01082">
    <property type="entry name" value="B12-binding_domain_containing"/>
    <property type="match status" value="1"/>
</dbReference>
<keyword evidence="12" id="KW-0687">Ribonucleoprotein</keyword>
<dbReference type="PROSITE" id="PS01278">
    <property type="entry name" value="MTTASE_RADICAL"/>
    <property type="match status" value="1"/>
</dbReference>
<dbReference type="CDD" id="cd01335">
    <property type="entry name" value="Radical_SAM"/>
    <property type="match status" value="1"/>
</dbReference>
<evidence type="ECO:0000259" key="10">
    <source>
        <dbReference type="PROSITE" id="PS51449"/>
    </source>
</evidence>
<keyword evidence="7 8" id="KW-0411">Iron-sulfur</keyword>
<dbReference type="InterPro" id="IPR002792">
    <property type="entry name" value="TRAM_dom"/>
</dbReference>
<dbReference type="SUPFAM" id="SSF102114">
    <property type="entry name" value="Radical SAM enzymes"/>
    <property type="match status" value="1"/>
</dbReference>
<feature type="binding site" evidence="8">
    <location>
        <position position="152"/>
    </location>
    <ligand>
        <name>[4Fe-4S] cluster</name>
        <dbReference type="ChEBI" id="CHEBI:49883"/>
        <label>2</label>
        <note>4Fe-4S-S-AdoMet</note>
    </ligand>
</feature>
<dbReference type="PANTHER" id="PTHR43837:SF1">
    <property type="entry name" value="RIBOSOMAL PROTEIN US12 METHYLTHIOTRANSFERASE RIMO"/>
    <property type="match status" value="1"/>
</dbReference>
<proteinExistence type="inferred from homology"/>
<dbReference type="InterPro" id="IPR006638">
    <property type="entry name" value="Elp3/MiaA/NifB-like_rSAM"/>
</dbReference>
<feature type="binding site" evidence="8">
    <location>
        <position position="15"/>
    </location>
    <ligand>
        <name>[4Fe-4S] cluster</name>
        <dbReference type="ChEBI" id="CHEBI:49883"/>
        <label>1</label>
    </ligand>
</feature>
<reference evidence="13" key="1">
    <citation type="submission" date="2015-11" db="EMBL/GenBank/DDBJ databases">
        <authorList>
            <person name="Varghese N."/>
        </authorList>
    </citation>
    <scope>NUCLEOTIDE SEQUENCE [LARGE SCALE GENOMIC DNA]</scope>
    <source>
        <strain evidence="13">JGI-23</strain>
    </source>
</reference>
<evidence type="ECO:0000256" key="3">
    <source>
        <dbReference type="ARBA" id="ARBA00022679"/>
    </source>
</evidence>
<sequence>MKNGKKKIHILTLGCPKNLVDSEILLSGLKNKFQIVDTPEKAQIVLINTCGFIESAKQESIEKIFEAIELKEKGKVESVYVMGCLSQRYKDELEKEIPEVDKFFGVEKFGEILNELGVDYKYELLGEREILTPKHFAYLKIAEGCDNPCSFCAIPIIRGKYVSRPIDDVVKEAKKLAWRGVKELIVIAQDTTYYGLDLYGERKLSELLMRLSEIDGIEWIRLMYAYPAKFPVEVLDVIAQNPKICKYIDIPIQHISDKILKSMRRGITKRRTIELLEMIRDKVPEVAIRTSLIVGYPGETEREFEELVDFVASFKFDRLGVFTYSQEDGTPAFELGDPVPPEEKERRMALLMNIQRDVILEKNENLIGRKLKVLIDRKESDYFVGRTQWDAPEIDVEVLVYGDDLKSGEFYEVEIYDYFEYDLIGRAMTKQTEKTFC</sequence>
<dbReference type="Pfam" id="PF18693">
    <property type="entry name" value="TRAM_2"/>
    <property type="match status" value="1"/>
</dbReference>
<name>A0A0P1NZ54_9BACT</name>
<dbReference type="InterPro" id="IPR012340">
    <property type="entry name" value="NA-bd_OB-fold"/>
</dbReference>
<dbReference type="GO" id="GO:0006400">
    <property type="term" value="P:tRNA modification"/>
    <property type="evidence" value="ECO:0007669"/>
    <property type="project" value="InterPro"/>
</dbReference>
<evidence type="ECO:0000256" key="8">
    <source>
        <dbReference type="HAMAP-Rule" id="MF_01865"/>
    </source>
</evidence>
<feature type="binding site" evidence="8">
    <location>
        <position position="50"/>
    </location>
    <ligand>
        <name>[4Fe-4S] cluster</name>
        <dbReference type="ChEBI" id="CHEBI:49883"/>
        <label>1</label>
    </ligand>
</feature>
<evidence type="ECO:0000256" key="6">
    <source>
        <dbReference type="ARBA" id="ARBA00023004"/>
    </source>
</evidence>
<dbReference type="Gene3D" id="3.80.30.20">
    <property type="entry name" value="tm_1862 like domain"/>
    <property type="match status" value="1"/>
</dbReference>
<keyword evidence="3 8" id="KW-0808">Transferase</keyword>
<comment type="cofactor">
    <cofactor evidence="8">
        <name>[4Fe-4S] cluster</name>
        <dbReference type="ChEBI" id="CHEBI:49883"/>
    </cofactor>
    <text evidence="8">Binds 2 [4Fe-4S] clusters. One cluster is coordinated with 3 cysteines and an exchangeable S-adenosyl-L-methionine.</text>
</comment>
<dbReference type="RefSeq" id="WP_234697294.1">
    <property type="nucleotide sequence ID" value="NZ_CZVW01000030.1"/>
</dbReference>
<feature type="binding site" evidence="8">
    <location>
        <position position="149"/>
    </location>
    <ligand>
        <name>[4Fe-4S] cluster</name>
        <dbReference type="ChEBI" id="CHEBI:49883"/>
        <label>2</label>
        <note>4Fe-4S-S-AdoMet</note>
    </ligand>
</feature>
<keyword evidence="5 8" id="KW-0479">Metal-binding</keyword>
<protein>
    <recommendedName>
        <fullName evidence="8">Ribosomal protein uS12 methylthiotransferase RimO</fullName>
        <shortName evidence="8">uS12 MTTase</shortName>
        <shortName evidence="8">uS12 methylthiotransferase</shortName>
        <ecNumber evidence="8">2.8.4.4</ecNumber>
    </recommendedName>
    <alternativeName>
        <fullName evidence="8">Ribosomal protein uS12 (aspartate-C(3))-methylthiotransferase</fullName>
    </alternativeName>
    <alternativeName>
        <fullName evidence="8">Ribosome maturation factor RimO</fullName>
    </alternativeName>
</protein>
<keyword evidence="12" id="KW-0689">Ribosomal protein</keyword>
<dbReference type="GO" id="GO:0035599">
    <property type="term" value="F:aspartic acid methylthiotransferase activity"/>
    <property type="evidence" value="ECO:0007669"/>
    <property type="project" value="TreeGrafter"/>
</dbReference>
<dbReference type="GO" id="GO:0103039">
    <property type="term" value="F:protein methylthiotransferase activity"/>
    <property type="evidence" value="ECO:0007669"/>
    <property type="project" value="UniProtKB-EC"/>
</dbReference>
<dbReference type="PROSITE" id="PS50926">
    <property type="entry name" value="TRAM"/>
    <property type="match status" value="1"/>
</dbReference>
<evidence type="ECO:0000256" key="2">
    <source>
        <dbReference type="ARBA" id="ARBA00022490"/>
    </source>
</evidence>
<evidence type="ECO:0000256" key="7">
    <source>
        <dbReference type="ARBA" id="ARBA00023014"/>
    </source>
</evidence>
<dbReference type="HAMAP" id="MF_01865">
    <property type="entry name" value="MTTase_RimO"/>
    <property type="match status" value="1"/>
</dbReference>
<evidence type="ECO:0000259" key="9">
    <source>
        <dbReference type="PROSITE" id="PS50926"/>
    </source>
</evidence>
<dbReference type="GO" id="GO:0005840">
    <property type="term" value="C:ribosome"/>
    <property type="evidence" value="ECO:0007669"/>
    <property type="project" value="UniProtKB-KW"/>
</dbReference>
<evidence type="ECO:0000313" key="12">
    <source>
        <dbReference type="EMBL" id="CUT04918.1"/>
    </source>
</evidence>
<dbReference type="PROSITE" id="PS51449">
    <property type="entry name" value="MTTASE_N"/>
    <property type="match status" value="1"/>
</dbReference>
<comment type="catalytic activity">
    <reaction evidence="8">
        <text>L-aspartate(89)-[ribosomal protein uS12]-hydrogen + (sulfur carrier)-SH + AH2 + 2 S-adenosyl-L-methionine = 3-methylsulfanyl-L-aspartate(89)-[ribosomal protein uS12]-hydrogen + (sulfur carrier)-H + 5'-deoxyadenosine + L-methionine + A + S-adenosyl-L-homocysteine + 2 H(+)</text>
        <dbReference type="Rhea" id="RHEA:37087"/>
        <dbReference type="Rhea" id="RHEA-COMP:10460"/>
        <dbReference type="Rhea" id="RHEA-COMP:10461"/>
        <dbReference type="Rhea" id="RHEA-COMP:14737"/>
        <dbReference type="Rhea" id="RHEA-COMP:14739"/>
        <dbReference type="ChEBI" id="CHEBI:13193"/>
        <dbReference type="ChEBI" id="CHEBI:15378"/>
        <dbReference type="ChEBI" id="CHEBI:17319"/>
        <dbReference type="ChEBI" id="CHEBI:17499"/>
        <dbReference type="ChEBI" id="CHEBI:29917"/>
        <dbReference type="ChEBI" id="CHEBI:29961"/>
        <dbReference type="ChEBI" id="CHEBI:57844"/>
        <dbReference type="ChEBI" id="CHEBI:57856"/>
        <dbReference type="ChEBI" id="CHEBI:59789"/>
        <dbReference type="ChEBI" id="CHEBI:64428"/>
        <dbReference type="ChEBI" id="CHEBI:73599"/>
        <dbReference type="EC" id="2.8.4.4"/>
    </reaction>
</comment>
<dbReference type="PANTHER" id="PTHR43837">
    <property type="entry name" value="RIBOSOMAL PROTEIN S12 METHYLTHIOTRANSFERASE RIMO"/>
    <property type="match status" value="1"/>
</dbReference>
<dbReference type="InterPro" id="IPR020612">
    <property type="entry name" value="Methylthiotransferase_CS"/>
</dbReference>
<keyword evidence="13" id="KW-1185">Reference proteome</keyword>
<dbReference type="InterPro" id="IPR005840">
    <property type="entry name" value="Ribosomal_uS12_MeSTrfase_RimO"/>
</dbReference>
<dbReference type="GO" id="GO:0051539">
    <property type="term" value="F:4 iron, 4 sulfur cluster binding"/>
    <property type="evidence" value="ECO:0007669"/>
    <property type="project" value="UniProtKB-UniRule"/>
</dbReference>
<evidence type="ECO:0000256" key="4">
    <source>
        <dbReference type="ARBA" id="ARBA00022691"/>
    </source>
</evidence>
<dbReference type="SFLD" id="SFLDF00274">
    <property type="entry name" value="ribosomal_protein_S12_methylth"/>
    <property type="match status" value="1"/>
</dbReference>
<accession>A0A0P1NZ54</accession>
<dbReference type="SFLD" id="SFLDG01061">
    <property type="entry name" value="methylthiotransferase"/>
    <property type="match status" value="1"/>
</dbReference>
<dbReference type="SMART" id="SM00729">
    <property type="entry name" value="Elp3"/>
    <property type="match status" value="1"/>
</dbReference>
<evidence type="ECO:0000259" key="11">
    <source>
        <dbReference type="PROSITE" id="PS51918"/>
    </source>
</evidence>
<dbReference type="Gene3D" id="3.40.50.12160">
    <property type="entry name" value="Methylthiotransferase, N-terminal domain"/>
    <property type="match status" value="1"/>
</dbReference>
<feature type="binding site" evidence="8">
    <location>
        <position position="84"/>
    </location>
    <ligand>
        <name>[4Fe-4S] cluster</name>
        <dbReference type="ChEBI" id="CHEBI:49883"/>
        <label>1</label>
    </ligand>
</feature>
<feature type="domain" description="Radical SAM core" evidence="11">
    <location>
        <begin position="131"/>
        <end position="361"/>
    </location>
</feature>
<dbReference type="SFLD" id="SFLDS00029">
    <property type="entry name" value="Radical_SAM"/>
    <property type="match status" value="1"/>
</dbReference>
<keyword evidence="2 8" id="KW-0963">Cytoplasm</keyword>
<dbReference type="InterPro" id="IPR058240">
    <property type="entry name" value="rSAM_sf"/>
</dbReference>
<dbReference type="EMBL" id="CZVW01000030">
    <property type="protein sequence ID" value="CUT04918.1"/>
    <property type="molecule type" value="Genomic_DNA"/>
</dbReference>
<dbReference type="NCBIfam" id="TIGR00089">
    <property type="entry name" value="MiaB/RimO family radical SAM methylthiotransferase"/>
    <property type="match status" value="1"/>
</dbReference>
<dbReference type="Proteomes" id="UP000199197">
    <property type="component" value="Unassembled WGS sequence"/>
</dbReference>
<dbReference type="Pfam" id="PF00919">
    <property type="entry name" value="UPF0004"/>
    <property type="match status" value="1"/>
</dbReference>
<dbReference type="InterPro" id="IPR005839">
    <property type="entry name" value="Methylthiotransferase"/>
</dbReference>
<keyword evidence="4 8" id="KW-0949">S-adenosyl-L-methionine</keyword>
<dbReference type="InterPro" id="IPR013848">
    <property type="entry name" value="Methylthiotransferase_N"/>
</dbReference>
<dbReference type="PROSITE" id="PS51918">
    <property type="entry name" value="RADICAL_SAM"/>
    <property type="match status" value="1"/>
</dbReference>
<dbReference type="AlphaFoldDB" id="A0A0P1NZ54"/>
<dbReference type="InterPro" id="IPR038135">
    <property type="entry name" value="Methylthiotransferase_N_sf"/>
</dbReference>
<keyword evidence="6 8" id="KW-0408">Iron</keyword>
<organism evidence="12 13">
    <name type="scientific">Candidatus Chryseopegocella kryptomonas</name>
    <dbReference type="NCBI Taxonomy" id="1633643"/>
    <lineage>
        <taxon>Bacteria</taxon>
        <taxon>Pseudomonadati</taxon>
        <taxon>Candidatus Kryptoniota</taxon>
        <taxon>Candidatus Chryseopegocella</taxon>
    </lineage>
</organism>
<dbReference type="Gene3D" id="2.40.50.140">
    <property type="entry name" value="Nucleic acid-binding proteins"/>
    <property type="match status" value="1"/>
</dbReference>
<feature type="domain" description="TRAM" evidence="9">
    <location>
        <begin position="364"/>
        <end position="429"/>
    </location>
</feature>
<comment type="subcellular location">
    <subcellularLocation>
        <location evidence="8">Cytoplasm</location>
    </subcellularLocation>
</comment>
<dbReference type="InterPro" id="IPR007197">
    <property type="entry name" value="rSAM"/>
</dbReference>
<evidence type="ECO:0000313" key="13">
    <source>
        <dbReference type="Proteomes" id="UP000199197"/>
    </source>
</evidence>
<feature type="domain" description="MTTase N-terminal" evidence="10">
    <location>
        <begin position="6"/>
        <end position="121"/>
    </location>
</feature>
<evidence type="ECO:0000256" key="1">
    <source>
        <dbReference type="ARBA" id="ARBA00022485"/>
    </source>
</evidence>
<dbReference type="FunFam" id="3.80.30.20:FF:000001">
    <property type="entry name" value="tRNA-2-methylthio-N(6)-dimethylallyladenosine synthase 2"/>
    <property type="match status" value="1"/>
</dbReference>
<comment type="function">
    <text evidence="8">Catalyzes the methylthiolation of an aspartic acid residue of ribosomal protein uS12.</text>
</comment>
<dbReference type="NCBIfam" id="TIGR01125">
    <property type="entry name" value="30S ribosomal protein S12 methylthiotransferase RimO"/>
    <property type="match status" value="1"/>
</dbReference>
<dbReference type="GO" id="GO:0005829">
    <property type="term" value="C:cytosol"/>
    <property type="evidence" value="ECO:0007669"/>
    <property type="project" value="TreeGrafter"/>
</dbReference>
<feature type="binding site" evidence="8">
    <location>
        <position position="145"/>
    </location>
    <ligand>
        <name>[4Fe-4S] cluster</name>
        <dbReference type="ChEBI" id="CHEBI:49883"/>
        <label>2</label>
        <note>4Fe-4S-S-AdoMet</note>
    </ligand>
</feature>
<evidence type="ECO:0000256" key="5">
    <source>
        <dbReference type="ARBA" id="ARBA00022723"/>
    </source>
</evidence>
<gene>
    <name evidence="8" type="primary">rimO</name>
    <name evidence="12" type="ORF">JGI23_01835</name>
</gene>
<dbReference type="GO" id="GO:0046872">
    <property type="term" value="F:metal ion binding"/>
    <property type="evidence" value="ECO:0007669"/>
    <property type="project" value="UniProtKB-KW"/>
</dbReference>